<protein>
    <submittedName>
        <fullName evidence="3">YdcF family protein</fullName>
    </submittedName>
</protein>
<feature type="transmembrane region" description="Helical" evidence="1">
    <location>
        <begin position="12"/>
        <end position="33"/>
    </location>
</feature>
<evidence type="ECO:0000259" key="2">
    <source>
        <dbReference type="Pfam" id="PF02698"/>
    </source>
</evidence>
<comment type="caution">
    <text evidence="3">The sequence shown here is derived from an EMBL/GenBank/DDBJ whole genome shotgun (WGS) entry which is preliminary data.</text>
</comment>
<proteinExistence type="predicted"/>
<evidence type="ECO:0000313" key="3">
    <source>
        <dbReference type="EMBL" id="MBH8576308.1"/>
    </source>
</evidence>
<dbReference type="Proteomes" id="UP000662314">
    <property type="component" value="Unassembled WGS sequence"/>
</dbReference>
<organism evidence="3 4">
    <name type="scientific">Dendronalium phyllosphericum CENA369</name>
    <dbReference type="NCBI Taxonomy" id="1725256"/>
    <lineage>
        <taxon>Bacteria</taxon>
        <taxon>Bacillati</taxon>
        <taxon>Cyanobacteriota</taxon>
        <taxon>Cyanophyceae</taxon>
        <taxon>Nostocales</taxon>
        <taxon>Nostocaceae</taxon>
        <taxon>Dendronalium</taxon>
        <taxon>Dendronalium phyllosphericum</taxon>
    </lineage>
</organism>
<accession>A0A8J7I9A1</accession>
<dbReference type="CDD" id="cd06259">
    <property type="entry name" value="YdcF-like"/>
    <property type="match status" value="1"/>
</dbReference>
<reference evidence="3 4" key="1">
    <citation type="journal article" date="2021" name="Int. J. Syst. Evol. Microbiol.">
        <title>Amazonocrinis nigriterrae gen. nov., sp. nov., Atlanticothrix silvestris gen. nov., sp. nov. and Dendronalium phyllosphericum gen. nov., sp. nov., nostocacean cyanobacteria from Brazilian environments.</title>
        <authorList>
            <person name="Alvarenga D.O."/>
            <person name="Andreote A.P.D."/>
            <person name="Branco L.H.Z."/>
            <person name="Delbaje E."/>
            <person name="Cruz R.B."/>
            <person name="Varani A.M."/>
            <person name="Fiore M.F."/>
        </authorList>
    </citation>
    <scope>NUCLEOTIDE SEQUENCE [LARGE SCALE GENOMIC DNA]</scope>
    <source>
        <strain evidence="3 4">CENA369</strain>
    </source>
</reference>
<dbReference type="AlphaFoldDB" id="A0A8J7I9A1"/>
<dbReference type="InterPro" id="IPR003848">
    <property type="entry name" value="DUF218"/>
</dbReference>
<keyword evidence="1" id="KW-0812">Transmembrane</keyword>
<name>A0A8J7I9A1_9NOST</name>
<evidence type="ECO:0000313" key="4">
    <source>
        <dbReference type="Proteomes" id="UP000662314"/>
    </source>
</evidence>
<gene>
    <name evidence="3" type="ORF">I8752_25620</name>
</gene>
<evidence type="ECO:0000256" key="1">
    <source>
        <dbReference type="SAM" id="Phobius"/>
    </source>
</evidence>
<dbReference type="EMBL" id="JAECZA010000228">
    <property type="protein sequence ID" value="MBH8576308.1"/>
    <property type="molecule type" value="Genomic_DNA"/>
</dbReference>
<keyword evidence="4" id="KW-1185">Reference proteome</keyword>
<dbReference type="Pfam" id="PF02698">
    <property type="entry name" value="DUF218"/>
    <property type="match status" value="1"/>
</dbReference>
<sequence length="191" mass="21675">MKQFFHLIRRYWIFALTGFILTLVLIIPLRLAIAYTHAPQPQAFFTLGGEPAREQFTAELAQWYPSLEIWVSSPPVPEKTRKTFQSVGISLKKLHIDTRAVDTVTNFTSLVGDFKKRQLQHLYLITSDFHMPRAKAIATLVFGSRGIAFTPLSVPSDRPKENILHVLRDISRSLLWIVTGRTGASFNPAID</sequence>
<keyword evidence="1" id="KW-1133">Transmembrane helix</keyword>
<keyword evidence="1" id="KW-0472">Membrane</keyword>
<dbReference type="RefSeq" id="WP_214435044.1">
    <property type="nucleotide sequence ID" value="NZ_CAWPUQ010000155.1"/>
</dbReference>
<feature type="domain" description="DUF218" evidence="2">
    <location>
        <begin position="53"/>
        <end position="154"/>
    </location>
</feature>